<evidence type="ECO:0000313" key="4">
    <source>
        <dbReference type="Proteomes" id="UP000199574"/>
    </source>
</evidence>
<evidence type="ECO:0000256" key="1">
    <source>
        <dbReference type="SAM" id="Phobius"/>
    </source>
</evidence>
<proteinExistence type="predicted"/>
<evidence type="ECO:0000313" key="2">
    <source>
        <dbReference type="EMBL" id="SDR74187.1"/>
    </source>
</evidence>
<dbReference type="EMBL" id="LT629754">
    <property type="protein sequence ID" value="SDR74187.1"/>
    <property type="molecule type" value="Genomic_DNA"/>
</dbReference>
<keyword evidence="1" id="KW-1133">Transmembrane helix</keyword>
<keyword evidence="1" id="KW-0472">Membrane</keyword>
<gene>
    <name evidence="2" type="ORF">SAMN05192545_0003</name>
    <name evidence="3" type="ORF">SAMN05192545_3931</name>
</gene>
<reference evidence="2 4" key="1">
    <citation type="submission" date="2016-10" db="EMBL/GenBank/DDBJ databases">
        <authorList>
            <person name="Varghese N."/>
            <person name="Submissions S."/>
        </authorList>
    </citation>
    <scope>NUCLEOTIDE SEQUENCE [LARGE SCALE GENOMIC DNA]</scope>
    <source>
        <strain evidence="2 4">MAR_2009_60</strain>
    </source>
</reference>
<accession>A0ABY0TXT7</accession>
<keyword evidence="1" id="KW-0812">Transmembrane</keyword>
<sequence length="40" mass="4515">MKELVKGLKFVWSDMLTSDEKFAVVFMAVIIFLLGCLAGY</sequence>
<feature type="transmembrane region" description="Helical" evidence="1">
    <location>
        <begin position="22"/>
        <end position="39"/>
    </location>
</feature>
<keyword evidence="4" id="KW-1185">Reference proteome</keyword>
<dbReference type="EMBL" id="LT629754">
    <property type="protein sequence ID" value="SDT47371.1"/>
    <property type="molecule type" value="Genomic_DNA"/>
</dbReference>
<evidence type="ECO:0000313" key="3">
    <source>
        <dbReference type="EMBL" id="SDT47371.1"/>
    </source>
</evidence>
<evidence type="ECO:0008006" key="5">
    <source>
        <dbReference type="Google" id="ProtNLM"/>
    </source>
</evidence>
<protein>
    <recommendedName>
        <fullName evidence="5">TMhelix containing protein</fullName>
    </recommendedName>
</protein>
<name>A0ABY0TXT7_9FLAO</name>
<dbReference type="Proteomes" id="UP000199574">
    <property type="component" value="Chromosome I"/>
</dbReference>
<organism evidence="2 4">
    <name type="scientific">Maribacter dokdonensis</name>
    <dbReference type="NCBI Taxonomy" id="320912"/>
    <lineage>
        <taxon>Bacteria</taxon>
        <taxon>Pseudomonadati</taxon>
        <taxon>Bacteroidota</taxon>
        <taxon>Flavobacteriia</taxon>
        <taxon>Flavobacteriales</taxon>
        <taxon>Flavobacteriaceae</taxon>
        <taxon>Maribacter</taxon>
    </lineage>
</organism>